<dbReference type="GO" id="GO:0005886">
    <property type="term" value="C:plasma membrane"/>
    <property type="evidence" value="ECO:0007669"/>
    <property type="project" value="UniProtKB-SubCell"/>
</dbReference>
<proteinExistence type="predicted"/>
<evidence type="ECO:0000313" key="8">
    <source>
        <dbReference type="EMBL" id="KOO37971.1"/>
    </source>
</evidence>
<reference evidence="8" key="1">
    <citation type="submission" date="2015-08" db="EMBL/GenBank/DDBJ databases">
        <title>Complete DNA Sequence of Pseudomonas syringae pv. actinidiae, the Causal Agent of Kiwifruit Canker Disease.</title>
        <authorList>
            <person name="Rikkerink E.H.A."/>
            <person name="Fineran P.C."/>
        </authorList>
    </citation>
    <scope>NUCLEOTIDE SEQUENCE</scope>
    <source>
        <strain evidence="8">DSM 13666</strain>
    </source>
</reference>
<evidence type="ECO:0000259" key="7">
    <source>
        <dbReference type="Pfam" id="PF12823"/>
    </source>
</evidence>
<evidence type="ECO:0000256" key="6">
    <source>
        <dbReference type="SAM" id="Phobius"/>
    </source>
</evidence>
<keyword evidence="2" id="KW-1003">Cell membrane</keyword>
<comment type="subcellular location">
    <subcellularLocation>
        <location evidence="1">Cell membrane</location>
        <topology evidence="1">Multi-pass membrane protein</topology>
    </subcellularLocation>
</comment>
<gene>
    <name evidence="8" type="ORF">AMD02_03210</name>
</gene>
<dbReference type="PANTHER" id="PTHR40077">
    <property type="entry name" value="MEMBRANE PROTEIN-RELATED"/>
    <property type="match status" value="1"/>
</dbReference>
<dbReference type="InterPro" id="IPR023845">
    <property type="entry name" value="DUF3817_TM"/>
</dbReference>
<comment type="caution">
    <text evidence="8">The sequence shown here is derived from an EMBL/GenBank/DDBJ whole genome shotgun (WGS) entry which is preliminary data.</text>
</comment>
<feature type="transmembrane region" description="Helical" evidence="6">
    <location>
        <begin position="37"/>
        <end position="61"/>
    </location>
</feature>
<dbReference type="PATRIC" id="fig|136160.3.peg.881"/>
<keyword evidence="5 6" id="KW-0472">Membrane</keyword>
<dbReference type="PANTHER" id="PTHR40077:SF1">
    <property type="entry name" value="MEMBRANE PROTEIN"/>
    <property type="match status" value="1"/>
</dbReference>
<evidence type="ECO:0000256" key="5">
    <source>
        <dbReference type="ARBA" id="ARBA00023136"/>
    </source>
</evidence>
<name>A0A0M0KGN8_ALKHA</name>
<feature type="transmembrane region" description="Helical" evidence="6">
    <location>
        <begin position="73"/>
        <end position="90"/>
    </location>
</feature>
<evidence type="ECO:0000256" key="4">
    <source>
        <dbReference type="ARBA" id="ARBA00022989"/>
    </source>
</evidence>
<evidence type="ECO:0000256" key="2">
    <source>
        <dbReference type="ARBA" id="ARBA00022475"/>
    </source>
</evidence>
<accession>A0A0M0KGN8</accession>
<evidence type="ECO:0000256" key="3">
    <source>
        <dbReference type="ARBA" id="ARBA00022692"/>
    </source>
</evidence>
<dbReference type="AlphaFoldDB" id="A0A0M0KGN8"/>
<accession>A0A4Y7WVH3</accession>
<dbReference type="NCBIfam" id="TIGR03954">
    <property type="entry name" value="integ_memb_HG"/>
    <property type="match status" value="1"/>
</dbReference>
<keyword evidence="3 6" id="KW-0812">Transmembrane</keyword>
<dbReference type="Pfam" id="PF12823">
    <property type="entry name" value="DUF3817"/>
    <property type="match status" value="1"/>
</dbReference>
<protein>
    <recommendedName>
        <fullName evidence="7">DUF3817 domain-containing protein</fullName>
    </recommendedName>
</protein>
<evidence type="ECO:0000256" key="1">
    <source>
        <dbReference type="ARBA" id="ARBA00004651"/>
    </source>
</evidence>
<feature type="domain" description="DUF3817" evidence="7">
    <location>
        <begin position="8"/>
        <end position="95"/>
    </location>
</feature>
<feature type="transmembrane region" description="Helical" evidence="6">
    <location>
        <begin position="12"/>
        <end position="31"/>
    </location>
</feature>
<organism evidence="8">
    <name type="scientific">Halalkalibacterium halodurans</name>
    <name type="common">Bacillus halodurans</name>
    <dbReference type="NCBI Taxonomy" id="86665"/>
    <lineage>
        <taxon>Bacteria</taxon>
        <taxon>Bacillati</taxon>
        <taxon>Bacillota</taxon>
        <taxon>Bacilli</taxon>
        <taxon>Bacillales</taxon>
        <taxon>Bacillaceae</taxon>
        <taxon>Halalkalibacterium (ex Joshi et al. 2022)</taxon>
    </lineage>
</organism>
<keyword evidence="4 6" id="KW-1133">Transmembrane helix</keyword>
<sequence>MMFSSSVQRFRLIGYAEGISFILLLGIAMPLKYMFDIPLAVTIVGAIHGVLFIIYVLAIMFMHGSNQWWKISHSLLALLASVLPFGPFILDKKILKAHDDSTYSA</sequence>
<dbReference type="EMBL" id="LILD01000001">
    <property type="protein sequence ID" value="KOO37971.1"/>
    <property type="molecule type" value="Genomic_DNA"/>
</dbReference>